<organism evidence="2 3">
    <name type="scientific">Mariniblastus fucicola</name>
    <dbReference type="NCBI Taxonomy" id="980251"/>
    <lineage>
        <taxon>Bacteria</taxon>
        <taxon>Pseudomonadati</taxon>
        <taxon>Planctomycetota</taxon>
        <taxon>Planctomycetia</taxon>
        <taxon>Pirellulales</taxon>
        <taxon>Pirellulaceae</taxon>
        <taxon>Mariniblastus</taxon>
    </lineage>
</organism>
<evidence type="ECO:0000313" key="3">
    <source>
        <dbReference type="Proteomes" id="UP000322214"/>
    </source>
</evidence>
<dbReference type="OrthoDB" id="267383at2"/>
<dbReference type="NCBIfam" id="TIGR02595">
    <property type="entry name" value="PEP_CTERM"/>
    <property type="match status" value="1"/>
</dbReference>
<dbReference type="RefSeq" id="WP_075083219.1">
    <property type="nucleotide sequence ID" value="NZ_CP042912.1"/>
</dbReference>
<dbReference type="AlphaFoldDB" id="A0A5B9P5Q5"/>
<evidence type="ECO:0000313" key="2">
    <source>
        <dbReference type="EMBL" id="QEG21594.1"/>
    </source>
</evidence>
<dbReference type="Proteomes" id="UP000322214">
    <property type="component" value="Chromosome"/>
</dbReference>
<feature type="chain" id="PRO_5022838053" description="PEP-CTERM protein-sorting domain-containing protein" evidence="1">
    <location>
        <begin position="30"/>
        <end position="296"/>
    </location>
</feature>
<accession>A0A5B9P5Q5</accession>
<reference evidence="2 3" key="1">
    <citation type="submission" date="2019-08" db="EMBL/GenBank/DDBJ databases">
        <title>Deep-cultivation of Planctomycetes and their phenomic and genomic characterization uncovers novel biology.</title>
        <authorList>
            <person name="Wiegand S."/>
            <person name="Jogler M."/>
            <person name="Boedeker C."/>
            <person name="Pinto D."/>
            <person name="Vollmers J."/>
            <person name="Rivas-Marin E."/>
            <person name="Kohn T."/>
            <person name="Peeters S.H."/>
            <person name="Heuer A."/>
            <person name="Rast P."/>
            <person name="Oberbeckmann S."/>
            <person name="Bunk B."/>
            <person name="Jeske O."/>
            <person name="Meyerdierks A."/>
            <person name="Storesund J.E."/>
            <person name="Kallscheuer N."/>
            <person name="Luecker S."/>
            <person name="Lage O.M."/>
            <person name="Pohl T."/>
            <person name="Merkel B.J."/>
            <person name="Hornburger P."/>
            <person name="Mueller R.-W."/>
            <person name="Bruemmer F."/>
            <person name="Labrenz M."/>
            <person name="Spormann A.M."/>
            <person name="Op den Camp H."/>
            <person name="Overmann J."/>
            <person name="Amann R."/>
            <person name="Jetten M.S.M."/>
            <person name="Mascher T."/>
            <person name="Medema M.H."/>
            <person name="Devos D.P."/>
            <person name="Kaster A.-K."/>
            <person name="Ovreas L."/>
            <person name="Rohde M."/>
            <person name="Galperin M.Y."/>
            <person name="Jogler C."/>
        </authorList>
    </citation>
    <scope>NUCLEOTIDE SEQUENCE [LARGE SCALE GENOMIC DNA]</scope>
    <source>
        <strain evidence="2 3">FC18</strain>
    </source>
</reference>
<dbReference type="InterPro" id="IPR013424">
    <property type="entry name" value="Ice-binding_C"/>
</dbReference>
<dbReference type="KEGG" id="mff:MFFC18_14520"/>
<proteinExistence type="predicted"/>
<feature type="signal peptide" evidence="1">
    <location>
        <begin position="1"/>
        <end position="29"/>
    </location>
</feature>
<keyword evidence="3" id="KW-1185">Reference proteome</keyword>
<protein>
    <recommendedName>
        <fullName evidence="4">PEP-CTERM protein-sorting domain-containing protein</fullName>
    </recommendedName>
</protein>
<evidence type="ECO:0008006" key="4">
    <source>
        <dbReference type="Google" id="ProtNLM"/>
    </source>
</evidence>
<name>A0A5B9P5Q5_9BACT</name>
<evidence type="ECO:0000256" key="1">
    <source>
        <dbReference type="SAM" id="SignalP"/>
    </source>
</evidence>
<dbReference type="EMBL" id="CP042912">
    <property type="protein sequence ID" value="QEG21594.1"/>
    <property type="molecule type" value="Genomic_DNA"/>
</dbReference>
<gene>
    <name evidence="2" type="ORF">MFFC18_14520</name>
</gene>
<keyword evidence="1" id="KW-0732">Signal</keyword>
<sequence length="296" mass="32044" precursor="true">MNAATYFRTLSLSPFTLILVTVFASPTRADNLLGGLETYSTDFVDVTNQPLVGNWTKIDSPNPVVTQGELVTAGAFGSAAPKEGNVLLDLRTESQYASGGDGADYRYELSAADTSGIDPKSNADGTLNLSYWICPDTWSNDFSFFYPEGIYQRTNLLNGTGEILASIGMYSLGNQNAPRVDYSVDGVNWQSTNLQASNSTWTRVTLTLDMQNKTSAIGFTDANENTFSSTEMAWNAEISDTTVQYLHLQMDDGAGKSFFDDFQFTATSIASVPEPSTGAALLLLLVAGACRRRPEK</sequence>